<dbReference type="InterPro" id="IPR051545">
    <property type="entry name" value="NAD(P)H_dehydrogenase_qn"/>
</dbReference>
<accession>A0ABY2CXJ4</accession>
<dbReference type="Pfam" id="PF02525">
    <property type="entry name" value="Flavodoxin_2"/>
    <property type="match status" value="1"/>
</dbReference>
<proteinExistence type="inferred from homology"/>
<organism evidence="4 5">
    <name type="scientific">Gulbenkiania mobilis</name>
    <dbReference type="NCBI Taxonomy" id="397457"/>
    <lineage>
        <taxon>Bacteria</taxon>
        <taxon>Pseudomonadati</taxon>
        <taxon>Pseudomonadota</taxon>
        <taxon>Betaproteobacteria</taxon>
        <taxon>Neisseriales</taxon>
        <taxon>Chromobacteriaceae</taxon>
        <taxon>Gulbenkiania</taxon>
    </lineage>
</organism>
<reference evidence="4 5" key="1">
    <citation type="submission" date="2019-03" db="EMBL/GenBank/DDBJ databases">
        <title>Genomic Encyclopedia of Type Strains, Phase IV (KMG-IV): sequencing the most valuable type-strain genomes for metagenomic binning, comparative biology and taxonomic classification.</title>
        <authorList>
            <person name="Goeker M."/>
        </authorList>
    </citation>
    <scope>NUCLEOTIDE SEQUENCE [LARGE SCALE GENOMIC DNA]</scope>
    <source>
        <strain evidence="4 5">DSM 18507</strain>
    </source>
</reference>
<keyword evidence="5" id="KW-1185">Reference proteome</keyword>
<dbReference type="Gene3D" id="3.40.50.360">
    <property type="match status" value="1"/>
</dbReference>
<dbReference type="Proteomes" id="UP000294801">
    <property type="component" value="Unassembled WGS sequence"/>
</dbReference>
<sequence length="190" mass="21826">MERIVVILGHPDQKSLCGALAERYAQAATVAGHQVEVFRLGEMEFDPVLRHGYREVQPLEPDLIRLQAAIAAAARLVLVSPVWWGGMPALLKGMFDRVFLSGWAYRYRKDSPWWDKLLVGRRAEVYLTLDTPRWYYRWIYGAPVIRQLRRTILGFCGIAPVSFTLFSPVRSSTPAQRSRWLAQVGERARR</sequence>
<evidence type="ECO:0000313" key="5">
    <source>
        <dbReference type="Proteomes" id="UP000294801"/>
    </source>
</evidence>
<comment type="similarity">
    <text evidence="1">Belongs to the NAD(P)H dehydrogenase (quinone) family.</text>
</comment>
<evidence type="ECO:0000313" key="4">
    <source>
        <dbReference type="EMBL" id="TCW29552.1"/>
    </source>
</evidence>
<dbReference type="InterPro" id="IPR003680">
    <property type="entry name" value="Flavodoxin_fold"/>
</dbReference>
<comment type="caution">
    <text evidence="4">The sequence shown here is derived from an EMBL/GenBank/DDBJ whole genome shotgun (WGS) entry which is preliminary data.</text>
</comment>
<evidence type="ECO:0000256" key="1">
    <source>
        <dbReference type="ARBA" id="ARBA00006252"/>
    </source>
</evidence>
<protein>
    <submittedName>
        <fullName evidence="4">NADPH-quinone reductase</fullName>
    </submittedName>
</protein>
<dbReference type="SUPFAM" id="SSF52218">
    <property type="entry name" value="Flavoproteins"/>
    <property type="match status" value="1"/>
</dbReference>
<feature type="domain" description="Flavodoxin-like fold" evidence="3">
    <location>
        <begin position="3"/>
        <end position="182"/>
    </location>
</feature>
<evidence type="ECO:0000256" key="2">
    <source>
        <dbReference type="ARBA" id="ARBA00023002"/>
    </source>
</evidence>
<gene>
    <name evidence="4" type="ORF">EV669_10926</name>
</gene>
<dbReference type="RefSeq" id="WP_132098833.1">
    <property type="nucleotide sequence ID" value="NZ_SMDA01000009.1"/>
</dbReference>
<keyword evidence="2" id="KW-0560">Oxidoreductase</keyword>
<name>A0ABY2CXJ4_GULMO</name>
<evidence type="ECO:0000259" key="3">
    <source>
        <dbReference type="Pfam" id="PF02525"/>
    </source>
</evidence>
<dbReference type="InterPro" id="IPR029039">
    <property type="entry name" value="Flavoprotein-like_sf"/>
</dbReference>
<dbReference type="PANTHER" id="PTHR10204">
    <property type="entry name" value="NAD P H OXIDOREDUCTASE-RELATED"/>
    <property type="match status" value="1"/>
</dbReference>
<dbReference type="PANTHER" id="PTHR10204:SF34">
    <property type="entry name" value="NAD(P)H DEHYDROGENASE [QUINONE] 1 ISOFORM 1"/>
    <property type="match status" value="1"/>
</dbReference>
<dbReference type="EMBL" id="SMDA01000009">
    <property type="protein sequence ID" value="TCW29552.1"/>
    <property type="molecule type" value="Genomic_DNA"/>
</dbReference>